<evidence type="ECO:0000313" key="15">
    <source>
        <dbReference type="EMBL" id="TPP53347.1"/>
    </source>
</evidence>
<dbReference type="GeneID" id="13386651"/>
<evidence type="ECO:0000256" key="5">
    <source>
        <dbReference type="ARBA" id="ARBA00022490"/>
    </source>
</evidence>
<keyword evidence="5" id="KW-0963">Cytoplasm</keyword>
<dbReference type="Pfam" id="PF01135">
    <property type="entry name" value="PCMT"/>
    <property type="match status" value="1"/>
</dbReference>
<comment type="subcellular location">
    <subcellularLocation>
        <location evidence="1">Cytoplasm</location>
        <location evidence="1">Cytosol</location>
    </subcellularLocation>
</comment>
<keyword evidence="6 13" id="KW-0489">Methyltransferase</keyword>
<reference evidence="14 16" key="1">
    <citation type="journal article" date="2011" name="Genome Res.">
        <title>Whole genome sequencing of multiple Leishmania donovani clinical isolates provides insights into population structure and mechanisms of drug resistance.</title>
        <authorList>
            <person name="Downing T."/>
            <person name="Imamura H."/>
            <person name="Decuypere S."/>
            <person name="Clark T.G."/>
            <person name="Coombs G.H."/>
            <person name="Cotton J.A."/>
            <person name="Hilley J.D."/>
            <person name="de Doncker S."/>
            <person name="Maes I."/>
            <person name="Mottram J.C."/>
            <person name="Quail M.A."/>
            <person name="Rijal S."/>
            <person name="Sanders M."/>
            <person name="Schonian G."/>
            <person name="Stark O."/>
            <person name="Sundar S."/>
            <person name="Vanaerschot M."/>
            <person name="Hertz-Fowler C."/>
            <person name="Dujardin J.C."/>
            <person name="Berriman M."/>
        </authorList>
    </citation>
    <scope>NUCLEOTIDE SEQUENCE [LARGE SCALE GENOMIC DNA]</scope>
    <source>
        <strain evidence="14 16">BPK282A1</strain>
    </source>
</reference>
<evidence type="ECO:0000256" key="10">
    <source>
        <dbReference type="ARBA" id="ARBA00031350"/>
    </source>
</evidence>
<evidence type="ECO:0000256" key="4">
    <source>
        <dbReference type="ARBA" id="ARBA00011890"/>
    </source>
</evidence>
<reference evidence="15" key="6">
    <citation type="submission" date="2019-02" db="EMBL/GenBank/DDBJ databases">
        <title>FDA dAtabase for Regulatory Grade micrObial Sequences (FDA-ARGOS): Supporting development and validation of Infectious Disease Dx tests.</title>
        <authorList>
            <person name="Duncan R."/>
            <person name="Fisher C."/>
            <person name="Tallon L.J."/>
            <person name="Sadzewicz L."/>
            <person name="Sengamalay N."/>
            <person name="Ott S."/>
            <person name="Godinez A."/>
            <person name="Nagaraj S."/>
            <person name="Nadendla S."/>
            <person name="Sichtig H."/>
        </authorList>
    </citation>
    <scope>NUCLEOTIDE SEQUENCE</scope>
    <source>
        <strain evidence="15">FDAARGOS_361</strain>
    </source>
</reference>
<evidence type="ECO:0000313" key="17">
    <source>
        <dbReference type="Proteomes" id="UP000274082"/>
    </source>
</evidence>
<sequence>MAWHCSSTTNAGMVAALQREGLIKTPEVIEVMRRVDRGWFVRNPKDAYRDQPLPIGFGVTISAPHMHAIMLELVSPSVLRHKNLNRGHSQPLRLLDIGSGSGYMTAAFAALCEAAWRDGEPPMFEVVGIEHVQELQKQSMRVLESHFPEWIRGRRVTLLHGDGRKPRSIAGVGEEKGECFDVIHVGATAPKSLVPEYLSLLRCGGTLVIPVGSPAEVQELQVFTKGDEGAFTMRRACHVQFVPLTSLHAQLDGDVTTRT</sequence>
<dbReference type="FunFam" id="3.40.50.150:FF:000235">
    <property type="entry name" value="Protein-L-isoaspartate O-methyltransferase"/>
    <property type="match status" value="1"/>
</dbReference>
<accession>E9BV42</accession>
<dbReference type="OMA" id="HMHASAC"/>
<dbReference type="SMR" id="A0A3S7XCB1"/>
<evidence type="ECO:0000313" key="14">
    <source>
        <dbReference type="EMBL" id="CBZ39121.1"/>
    </source>
</evidence>
<dbReference type="GO" id="GO:0005829">
    <property type="term" value="C:cytosol"/>
    <property type="evidence" value="ECO:0007669"/>
    <property type="project" value="UniProtKB-SubCell"/>
</dbReference>
<evidence type="ECO:0000256" key="9">
    <source>
        <dbReference type="ARBA" id="ARBA00031323"/>
    </source>
</evidence>
<comment type="catalytic activity">
    <reaction evidence="11">
        <text>[protein]-L-isoaspartate + S-adenosyl-L-methionine = [protein]-L-isoaspartate alpha-methyl ester + S-adenosyl-L-homocysteine</text>
        <dbReference type="Rhea" id="RHEA:12705"/>
        <dbReference type="Rhea" id="RHEA-COMP:12143"/>
        <dbReference type="Rhea" id="RHEA-COMP:12144"/>
        <dbReference type="ChEBI" id="CHEBI:57856"/>
        <dbReference type="ChEBI" id="CHEBI:59789"/>
        <dbReference type="ChEBI" id="CHEBI:90596"/>
        <dbReference type="ChEBI" id="CHEBI:90598"/>
        <dbReference type="EC" id="2.1.1.77"/>
    </reaction>
    <physiologicalReaction direction="left-to-right" evidence="11">
        <dbReference type="Rhea" id="RHEA:12706"/>
    </physiologicalReaction>
</comment>
<dbReference type="EC" id="2.1.1.77" evidence="4"/>
<protein>
    <recommendedName>
        <fullName evidence="4">protein-L-isoaspartate(D-aspartate) O-methyltransferase</fullName>
        <ecNumber evidence="4">2.1.1.77</ecNumber>
    </recommendedName>
    <alternativeName>
        <fullName evidence="10">L-isoaspartyl protein carboxyl methyltransferase</fullName>
    </alternativeName>
    <alternativeName>
        <fullName evidence="9">Protein-beta-aspartate methyltransferase</fullName>
    </alternativeName>
</protein>
<dbReference type="CDD" id="cd02440">
    <property type="entry name" value="AdoMet_MTases"/>
    <property type="match status" value="1"/>
</dbReference>
<dbReference type="EMBL" id="RHLC01000055">
    <property type="protein sequence ID" value="TPP53347.1"/>
    <property type="molecule type" value="Genomic_DNA"/>
</dbReference>
<dbReference type="PANTHER" id="PTHR11579:SF0">
    <property type="entry name" value="PROTEIN-L-ISOASPARTATE(D-ASPARTATE) O-METHYLTRANSFERASE"/>
    <property type="match status" value="1"/>
</dbReference>
<dbReference type="VEuPathDB" id="TriTrypDB:LdCL_360081100"/>
<dbReference type="RefSeq" id="XP_003865797.1">
    <property type="nucleotide sequence ID" value="XM_003865749.1"/>
</dbReference>
<dbReference type="VEuPathDB" id="TriTrypDB:LDHU3_36.9140"/>
<gene>
    <name evidence="15" type="ORF">CGC21_38655</name>
    <name evidence="14" type="ORF">LDBPK_366860</name>
    <name evidence="13" type="ORF">LdCL_360081100</name>
</gene>
<dbReference type="Gene3D" id="3.40.50.150">
    <property type="entry name" value="Vaccinia Virus protein VP39"/>
    <property type="match status" value="1"/>
</dbReference>
<evidence type="ECO:0000313" key="13">
    <source>
        <dbReference type="EMBL" id="AYU84091.1"/>
    </source>
</evidence>
<reference evidence="14" key="2">
    <citation type="submission" date="2011-01" db="EMBL/GenBank/DDBJ databases">
        <authorList>
            <person name="Zhao B.P."/>
            <person name="Ren Z.A."/>
            <person name="Li C.D."/>
        </authorList>
    </citation>
    <scope>NUCLEOTIDE SEQUENCE</scope>
    <source>
        <strain evidence="14">BPK282A1</strain>
    </source>
</reference>
<dbReference type="EMBL" id="FR799623">
    <property type="protein sequence ID" value="CBZ39121.1"/>
    <property type="molecule type" value="Genomic_DNA"/>
</dbReference>
<evidence type="ECO:0000256" key="2">
    <source>
        <dbReference type="ARBA" id="ARBA00005369"/>
    </source>
</evidence>
<dbReference type="InterPro" id="IPR029063">
    <property type="entry name" value="SAM-dependent_MTases_sf"/>
</dbReference>
<dbReference type="KEGG" id="ldo:LDBPK_366860"/>
<dbReference type="Proteomes" id="UP000318447">
    <property type="component" value="Unassembled WGS sequence"/>
</dbReference>
<evidence type="ECO:0000313" key="16">
    <source>
        <dbReference type="Proteomes" id="UP000008980"/>
    </source>
</evidence>
<dbReference type="GO" id="GO:0032259">
    <property type="term" value="P:methylation"/>
    <property type="evidence" value="ECO:0007669"/>
    <property type="project" value="UniProtKB-KW"/>
</dbReference>
<reference evidence="13 17" key="4">
    <citation type="journal article" date="2018" name="Sci. Rep.">
        <title>A complete Leishmania donovani reference genome identifies novel genetic variations associated with virulence.</title>
        <authorList>
            <person name="Lypaczewski P."/>
            <person name="Hoshizaki J."/>
            <person name="Zhang W.-W."/>
            <person name="McCall L.-I."/>
            <person name="Torcivia-Rodriguez J."/>
            <person name="Simonyan V."/>
            <person name="Kaur A."/>
            <person name="Dewar K."/>
            <person name="Matlashewski G."/>
        </authorList>
    </citation>
    <scope>NUCLEOTIDE SEQUENCE [LARGE SCALE GENOMIC DNA]</scope>
    <source>
        <strain evidence="13 17">LdCL</strain>
    </source>
</reference>
<dbReference type="EMBL" id="CP029535">
    <property type="protein sequence ID" value="AYU84091.1"/>
    <property type="molecule type" value="Genomic_DNA"/>
</dbReference>
<dbReference type="AlphaFoldDB" id="A0A3S7XCB1"/>
<dbReference type="Proteomes" id="UP000008980">
    <property type="component" value="Chromosome 36"/>
</dbReference>
<evidence type="ECO:0000256" key="3">
    <source>
        <dbReference type="ARBA" id="ARBA00011245"/>
    </source>
</evidence>
<evidence type="ECO:0000256" key="1">
    <source>
        <dbReference type="ARBA" id="ARBA00004514"/>
    </source>
</evidence>
<reference evidence="16" key="3">
    <citation type="submission" date="2011-02" db="EMBL/GenBank/DDBJ databases">
        <title>Whole genome sequencing of Leishmania donovani clinical lines reveals dynamic variation related to drug resistance.</title>
        <authorList>
            <person name="Downing T."/>
            <person name="Imamura H."/>
            <person name="Sanders M."/>
            <person name="Decuypere S."/>
            <person name="Hertz-Fowler C."/>
            <person name="Clark T.G."/>
            <person name="Rijal S."/>
            <person name="Sundar S."/>
            <person name="Quail M.A."/>
            <person name="De Doncker S."/>
            <person name="Maes I."/>
            <person name="Vanaerschot M."/>
            <person name="Stark O."/>
            <person name="Schonian G."/>
            <person name="Dujardin J.C."/>
            <person name="Berriman M."/>
        </authorList>
    </citation>
    <scope>NUCLEOTIDE SEQUENCE [LARGE SCALE GENOMIC DNA]</scope>
    <source>
        <strain evidence="16">BPK282A1</strain>
    </source>
</reference>
<dbReference type="SUPFAM" id="SSF53335">
    <property type="entry name" value="S-adenosyl-L-methionine-dependent methyltransferases"/>
    <property type="match status" value="1"/>
</dbReference>
<keyword evidence="8" id="KW-0949">S-adenosyl-L-methionine</keyword>
<evidence type="ECO:0000313" key="18">
    <source>
        <dbReference type="Proteomes" id="UP000318447"/>
    </source>
</evidence>
<proteinExistence type="inferred from homology"/>
<evidence type="ECO:0000256" key="6">
    <source>
        <dbReference type="ARBA" id="ARBA00022603"/>
    </source>
</evidence>
<comment type="subunit">
    <text evidence="3">Monomer.</text>
</comment>
<keyword evidence="17" id="KW-1185">Reference proteome</keyword>
<reference evidence="18" key="5">
    <citation type="submission" date="2019-02" db="EMBL/GenBank/DDBJ databases">
        <title>FDA dAtabase for Regulatory Grade micrObial Sequences (FDA-ARGOS): Supporting development and validation of Infectious Disease Dx tests.</title>
        <authorList>
            <person name="Duncan R."/>
            <person name="Fisher C."/>
            <person name="Tallon L."/>
            <person name="Sadzewicz L."/>
            <person name="Sengamalay N."/>
            <person name="Ott S."/>
            <person name="Godinez A."/>
            <person name="Nagaraj S."/>
            <person name="Vavikolanu K."/>
            <person name="Nadendla S."/>
            <person name="Aluvathingal J."/>
            <person name="Sichtig H."/>
        </authorList>
    </citation>
    <scope>NUCLEOTIDE SEQUENCE [LARGE SCALE GENOMIC DNA]</scope>
    <source>
        <strain evidence="18">FDAARGOS_361</strain>
    </source>
</reference>
<name>A0A3S7XCB1_LEIDO</name>
<dbReference type="InterPro" id="IPR000682">
    <property type="entry name" value="PCMT"/>
</dbReference>
<dbReference type="OrthoDB" id="73890at2759"/>
<dbReference type="PANTHER" id="PTHR11579">
    <property type="entry name" value="PROTEIN-L-ISOASPARTATE O-METHYLTRANSFERASE"/>
    <property type="match status" value="1"/>
</dbReference>
<keyword evidence="7 13" id="KW-0808">Transferase</keyword>
<dbReference type="Proteomes" id="UP000274082">
    <property type="component" value="Chromosome 36"/>
</dbReference>
<evidence type="ECO:0000256" key="7">
    <source>
        <dbReference type="ARBA" id="ARBA00022679"/>
    </source>
</evidence>
<evidence type="ECO:0000256" key="11">
    <source>
        <dbReference type="ARBA" id="ARBA00035815"/>
    </source>
</evidence>
<dbReference type="VEuPathDB" id="TriTrypDB:LdBPK_366860.1"/>
<dbReference type="GO" id="GO:0004719">
    <property type="term" value="F:protein-L-isoaspartate (D-aspartate) O-methyltransferase activity"/>
    <property type="evidence" value="ECO:0007669"/>
    <property type="project" value="UniProtKB-EC"/>
</dbReference>
<comment type="function">
    <text evidence="12">Initiates the repair of damaged proteins by catalyzing methyl esterification of L-isoaspartyl and D-aspartyl residues produced by spontaneous isomerization and racemization of L-aspartyl and L-asparaginyl residues in aging peptides and proteins.</text>
</comment>
<comment type="similarity">
    <text evidence="2">Belongs to the methyltransferase superfamily. L-isoaspartyl/D-aspartyl protein methyltransferase family.</text>
</comment>
<evidence type="ECO:0000256" key="12">
    <source>
        <dbReference type="ARBA" id="ARBA00054057"/>
    </source>
</evidence>
<organism evidence="13 17">
    <name type="scientific">Leishmania donovani</name>
    <dbReference type="NCBI Taxonomy" id="5661"/>
    <lineage>
        <taxon>Eukaryota</taxon>
        <taxon>Discoba</taxon>
        <taxon>Euglenozoa</taxon>
        <taxon>Kinetoplastea</taxon>
        <taxon>Metakinetoplastina</taxon>
        <taxon>Trypanosomatida</taxon>
        <taxon>Trypanosomatidae</taxon>
        <taxon>Leishmaniinae</taxon>
        <taxon>Leishmania</taxon>
    </lineage>
</organism>
<accession>A0A3S7XCB1</accession>
<evidence type="ECO:0000256" key="8">
    <source>
        <dbReference type="ARBA" id="ARBA00022691"/>
    </source>
</evidence>
<dbReference type="GO" id="GO:0006950">
    <property type="term" value="P:response to stress"/>
    <property type="evidence" value="ECO:0007669"/>
    <property type="project" value="UniProtKB-ARBA"/>
</dbReference>